<dbReference type="Pfam" id="PF17852">
    <property type="entry name" value="Dynein_AAA_lid"/>
    <property type="match status" value="1"/>
</dbReference>
<dbReference type="Gene3D" id="3.10.490.20">
    <property type="match status" value="1"/>
</dbReference>
<feature type="domain" description="AAA+ ATPase" evidence="17">
    <location>
        <begin position="1962"/>
        <end position="2116"/>
    </location>
</feature>
<evidence type="ECO:0000256" key="13">
    <source>
        <dbReference type="ARBA" id="ARBA00023212"/>
    </source>
</evidence>
<dbReference type="InterPro" id="IPR027417">
    <property type="entry name" value="P-loop_NTPase"/>
</dbReference>
<dbReference type="InterPro" id="IPR013602">
    <property type="entry name" value="Dynein_heavy_linker"/>
</dbReference>
<dbReference type="FunFam" id="1.20.58.1120:FF:000013">
    <property type="entry name" value="Dynein heavy chain-like protein"/>
    <property type="match status" value="1"/>
</dbReference>
<dbReference type="Pfam" id="PF12774">
    <property type="entry name" value="AAA_6"/>
    <property type="match status" value="1"/>
</dbReference>
<dbReference type="Gene3D" id="1.20.140.100">
    <property type="entry name" value="Dynein heavy chain, N-terminal domain 2"/>
    <property type="match status" value="1"/>
</dbReference>
<dbReference type="InterPro" id="IPR035699">
    <property type="entry name" value="AAA_6"/>
</dbReference>
<keyword evidence="12" id="KW-0505">Motor protein</keyword>
<dbReference type="Gene3D" id="1.20.1270.280">
    <property type="match status" value="1"/>
</dbReference>
<dbReference type="GO" id="GO:0051959">
    <property type="term" value="F:dynein light intermediate chain binding"/>
    <property type="evidence" value="ECO:0007669"/>
    <property type="project" value="InterPro"/>
</dbReference>
<dbReference type="FunFam" id="3.40.50.300:FF:000517">
    <property type="entry name" value="Cytoplasmic dynein heavy chain 1"/>
    <property type="match status" value="1"/>
</dbReference>
<dbReference type="InterPro" id="IPR004273">
    <property type="entry name" value="Dynein_heavy_D6_P-loop"/>
</dbReference>
<feature type="coiled-coil region" evidence="15">
    <location>
        <begin position="3481"/>
        <end position="3529"/>
    </location>
</feature>
<dbReference type="InterPro" id="IPR013594">
    <property type="entry name" value="Dynein_heavy_tail"/>
</dbReference>
<dbReference type="SUPFAM" id="SSF52540">
    <property type="entry name" value="P-loop containing nucleoside triphosphate hydrolases"/>
    <property type="match status" value="4"/>
</dbReference>
<dbReference type="PANTHER" id="PTHR46532">
    <property type="entry name" value="MALE FERTILITY FACTOR KL5"/>
    <property type="match status" value="1"/>
</dbReference>
<gene>
    <name evidence="18" type="ORF">BMF94_3453</name>
</gene>
<evidence type="ECO:0000256" key="2">
    <source>
        <dbReference type="ARBA" id="ARBA00008887"/>
    </source>
</evidence>
<evidence type="ECO:0000313" key="18">
    <source>
        <dbReference type="EMBL" id="POY73516.1"/>
    </source>
</evidence>
<evidence type="ECO:0000313" key="19">
    <source>
        <dbReference type="Proteomes" id="UP000237144"/>
    </source>
</evidence>
<dbReference type="Gene3D" id="1.20.920.30">
    <property type="match status" value="1"/>
</dbReference>
<dbReference type="InterPro" id="IPR042219">
    <property type="entry name" value="AAA_lid_11_sf"/>
</dbReference>
<dbReference type="Pfam" id="PF12781">
    <property type="entry name" value="AAA_9"/>
    <property type="match status" value="1"/>
</dbReference>
<dbReference type="Gene3D" id="1.10.472.130">
    <property type="match status" value="1"/>
</dbReference>
<dbReference type="SMART" id="SM00382">
    <property type="entry name" value="AAA"/>
    <property type="match status" value="3"/>
</dbReference>
<evidence type="ECO:0000256" key="8">
    <source>
        <dbReference type="ARBA" id="ARBA00022741"/>
    </source>
</evidence>
<dbReference type="FunFam" id="1.10.8.720:FF:000003">
    <property type="entry name" value="Cytoplasmic dynein heavy chain 2"/>
    <property type="match status" value="1"/>
</dbReference>
<dbReference type="Pfam" id="PF18199">
    <property type="entry name" value="Dynein_C"/>
    <property type="match status" value="1"/>
</dbReference>
<dbReference type="Pfam" id="PF12777">
    <property type="entry name" value="MT"/>
    <property type="match status" value="1"/>
</dbReference>
<feature type="domain" description="AAA+ ATPase" evidence="17">
    <location>
        <begin position="2644"/>
        <end position="2799"/>
    </location>
</feature>
<dbReference type="Gene3D" id="1.10.8.710">
    <property type="match status" value="1"/>
</dbReference>
<dbReference type="InterPro" id="IPR043160">
    <property type="entry name" value="Dynein_C_barrel"/>
</dbReference>
<dbReference type="InterPro" id="IPR042228">
    <property type="entry name" value="Dynein_linker_3"/>
</dbReference>
<dbReference type="Gene3D" id="1.20.920.60">
    <property type="match status" value="1"/>
</dbReference>
<evidence type="ECO:0000256" key="6">
    <source>
        <dbReference type="ARBA" id="ARBA00022701"/>
    </source>
</evidence>
<keyword evidence="11 15" id="KW-0175">Coiled coil</keyword>
<evidence type="ECO:0000256" key="10">
    <source>
        <dbReference type="ARBA" id="ARBA00023017"/>
    </source>
</evidence>
<keyword evidence="10" id="KW-0243">Dynein</keyword>
<dbReference type="InterPro" id="IPR041658">
    <property type="entry name" value="AAA_lid_11"/>
</dbReference>
<dbReference type="InterPro" id="IPR024317">
    <property type="entry name" value="Dynein_heavy_chain_D4_dom"/>
</dbReference>
<protein>
    <recommendedName>
        <fullName evidence="4">Dynein heavy chain, cytoplasmic</fullName>
    </recommendedName>
    <alternativeName>
        <fullName evidence="14">Dynein heavy chain, cytosolic</fullName>
    </alternativeName>
</protein>
<evidence type="ECO:0000256" key="16">
    <source>
        <dbReference type="SAM" id="MobiDB-lite"/>
    </source>
</evidence>
<dbReference type="FunFam" id="1.20.140.100:FF:000002">
    <property type="entry name" value="Cytoplasmic dynein heavy chain 1"/>
    <property type="match status" value="1"/>
</dbReference>
<dbReference type="STRING" id="741276.A0A2S5B9S0"/>
<sequence>MDDRGGSDPPGRDGGDEVVGRSFDATLTNNTLASTTAQPAFDLPAFESYLLQLLPLVIQAAPRDLDALFRGSDFAERASRWAADPTAGALYIVKQRAEPTADPEQGSPAFTYSLSTTLSYSPTQSATLALIKHVPTLDNTVPIPAQLHFLNLFGPASFGSGASATGSGAGTAAATAASGSAVYEGLHRLLHYGVAPAFEAYVESKARKEDAGRGVDDGKDADAKMGIPVTKKKFAELELSLLHLQQNVEIPQVVLSIHPVVQAAVAKAESAGVRPSTDLIDPALFSDATFLNRLQGEVNSWVKEVQTVTKLSRDVASGTASQEINFWLGMEKALEGIEQQLKSDPVQLSLDILKHAKRFHATVSFIADTGLNDAFKIVHDYNVLMKDFPLNELLAATDLNKLAESVNLVFSHLNKKLKLSPYPVRRALPLVEAISRDLNSQLLRVLSSQRLTYLDYPLFERAMAACHAVFLAWDDSFKEFTNVAREVTRKRSEKFIPIKISPVHAKLQERVLYFRQFRKQHHQLQVMVGPLGAEARKAAGDGTVAQHEDALDAESRREWATTLGDIDMEAEVRQAYESVKEVNILDVSTEGTDYWIAAETAYNERVARVENHIISRLRDRLGSAKNANEMFRVFSKFNALFVRPKIRGAIAEYQTQLIDSVKDDIRALQDKFKLGFQSSEAHAMAQLRDQPPVSGAITWAKQIERQLYHYMKRVEDVLGKEWSHYAEGQRLQTESQSFREKLNPRPIYEAWLADINRRNLQIGGRLFSIAKSRQQNGDLQLVVNFDAQIISLFKEVRNLLWLGYQVPHTLSNLAKDAKRVYPYAVSLMETVRTYSQTVAKLEANPEIAPLVATVHKKAQDQLVKGFGYRWDHFVNTFDTRATPYDAPGGLSSSGTKHTHYVRELASIVSDLQDRTDYLVDLYADAARTVDELGTCAYDRDVFSSRLAALQKIIDTLNLEGYANLEHWVAALDAKVEDKLRERIRAVVAAWSRDFTDASESQSQGQPTRAATRAGPTSEGDVGAAKLTHEVRIQDQVIFLDPPLERARATWYRQLQDRLTVVCSLHRIQTSRYEVGLRISGESTESAPNYSTLLLSFVDGTLERPFELVEQKLCEVGLYVDRWLQFQSLWDLEAEDVYARLGDQLSQWQQLLLEIRKTRSTFDNSELRRSFGVLEIDYEQVQAKVTAKYDTWQRELVARFGVKLGAAMKETLAGISRARHELEQHSIETSSTSATVAFITFVQDVKRRAKQWEAEVAVYSSGQKTLERQRYHFPPDWTYLDHLGNEWGALNQILARKNASIQEQLAGLQLKIVAEDKVLRGRIDDAIAAWDADKPIQGSLRADEAMNAISGFELRIGSLREQHVLLNRAKESLDLEATADTRLDPIFEELRDLKAVWTALSGVWSQVTEMREALWSSIQPRKVRQQLDSLLASTREMPSRMRQYAAFEHMQDILRGYIKSNALLGDLRSEALRDRHWRQLYKVLRVAGAYSPSTLTLGGVWDLDLKRNETIIKEVVTQAQGEMALEEFLKQVKETWSSYTLDLVNYQNKTRLIRGWDDIFAKCSENVNSLTAMKHSPYYKVFEEEASSWEDRLNRVHSLFDVWIDVQRQWVYLEGIFTGSADIKHLLPVETQRFNNINTEFLALMKKVAKSPFVLDVLNLPGVQKGLERLADLLAKIQKALGEYLERERQSFPRFYFVGDEDLLEIIGNSKDIPRVGKFLKKMFAGLSSLVLDGDESKIEGMASRDGEIVPFATPIVLSDYPKINDWLARLEQTMKESLARTLRQAYADLVAFFASPEALDSARLLAWVAQYPAQIGVLAVQVAWTSLVEDTLATGASLEEQALPVVLRSLDTLASAVLGDMPAIERRKCEHLITELVHERDVIRRLVHASIRSANDFDWLYHMRFYLDTSRDKLLEQLEVRMASATFSYGFEYLGVPDRLVQTPLTDRCYLTLTQALEARLGGSPFGPAGTGKTESVKALGVALGRFVLVFCCDESFDFQAMGRIFVGLCQVGAWGCFDEFNRLEERILSAVSQQIQSIQLGLAASAADPKHEIELVGRRLHFHHEQVLLPFAPRGPGEQPLTSSSATVNPGYAGRSNLPDNLKKLFRSIAMTRPDRELIAQVMLFSQGFRSAETLASKVVPFFNLCAEQLSSQPHYDFGLRALKAVLVSAGQLKRGGPQAPGSASSDGSLEVAEQELIIRSVRETIVPKLVAADVPTLTELLADVFPGVAYKPVDLEDLIRHVQDICAEQHLVAGQDWLAKVVQLYQIQNIQHGVMMVGSTATGKSTAWRTLLLAVERLTGTEGVSYVIDPKAISKDALYGTLDPTTREWNDGLFTAILRKIVDDVRGESSRTHWIVFDGDVDPEWVENLNSVLDDNKLLTLPNGERLGLPSNVRILFEVESLRSATLATVSRCGMVWFSEDTVTAPMLCRHYLDRLQSASVAAESESVDGGVAAGGFGADDDLVALATQRALTVALEPYFAADGLVLRALSRAADFEHIMTFGVSRALTTLFSLCNKAIRSVLEYNQQHSDFPLSAEQVETFVLKRLLLAIVWSFVGDSTLGTRAAMGDFLRSASGLEFPQLSLGDSLIDFDVHVATGAWTAWQDAVPTIDIETQAVTASDVVIPTVDTARHEDILYAWLSEHKPLLLCGPPGSGKTMTLFSALRKLPDLEVVGLNFSSATTPELILKTFEQHCEYRKTSNGVVLAPSQIGRWLVLFCDEINLPAPDAYGTQRVISFLRQLVEHGGFWRTSDRAWVKLENIQFVGACNPPTDPGRVPLSERFLRHAPLIMVDYPGELSLKQIYGTFTRAMLKVVPPLRGFAEPLTNAMVDFYLASQRRFTADQQAHYIYSPRELTRWVRGIFEAIKPLDALSVEGLVRIWAHEALRLFQDRLVAEDERQWTEGQIDEVATRHFPTLDKAVALARPILYSNWLSRHYVPVDREELREYAKARLRVFYEEELDVPLVLFNDVLDHVLRIDRVFRQVQGHLLLIGVSGAGKTTLSRFVAWMNGLSVFQIKVHNKYTAEDFDDDLRAVLRRAGCKGEKIAFIMDESNVLDPGFLERMNTLLANAEVPGLFEGDEHAALLTACREGAQRDGVMLDTPDELYRWFTKNVAKNLHVVFTMNPPAGGLAGRAATSPALLNRCVLDWFGDWSDQAFFQVGQEFTAALDLDTAQYEAPSNFPVAYRQLQLPPVHRAAVVNALVHVHQTMYATNARLSRRQGRTNHATPRHYLEFVNQYVRLVAEKRDALEEQQLHVNVGLEKLRDTVVQVDRLREGLAAKRIQLEAKDAEANEKLRRMVADQQDAEQKKLASLEMSKALEAQQAEIAQRREVVMYELADAEPAVEDAQAAVSNIKKQQLTEVRSMANPPEAVKLSMEAVCILLGHRIEGWKSVQAILRSDSFIASIVNYDTAYSLTPELRKRMRDDYLSRPTFNFETVNRASKACGPLVKWVFAQVNYSDILDKVGPLRDEVQALEDQAETTMHQADALSSMIAELEARIAAYKDEYAALISETQAIKAEMDRVEQRVGRSITLLANLASENERWEAGSKTFEQQMSTIAGDALLSAAYTAYAGYFDQSYRQTMWEGWSAHLIDAGIHFKADLSLVEYLSSAEERLTWTSHALPADNLCLENAIILRQSERYPLLVDPAGQAATFLTEHFRDRKIAVTSFLDEAFLKSLESALRFGTPLLINDVEYLDPILNAVLNKELRRAGGRVLIRLGNQDIDFSPAFTLFLATRDPSADIAADLNSRVTLVNFSITRASLQTQSLAQVLKVERPEIDRKRSDLMRLQGEFRARLLHLEKSLLAALNASEGNILDDDTVIDTLETLQKEATDVAAKVAETDTVMAEIESVTSQYLPLAKASSDTFFVLDELRIINHFYQFSLRFFLDTFEAVLVANPALDGVTDAQKRLDVLLDSFFLAIYRRASRSLLHADHLTLAVLLSQIKLRANGNGALEDEFAFLLEGGPSGGAREASETPQWLGPPRLARLRALESLASFGPVRGSLEARAADWQRCLESDVPETSIPPIWSGLDSTTAALRNALVVKCFRPDRLVPALTIFVNAAFDKDVVLEAAYAFGRVVLEETAATSPLCLVSVPGYDASYRVDDLVRATSARCTSVAMGSAEGVTLAEQAIASAARTGAWVLLKNVHLAPVWLGQLEKRLQTLGPNRAFRLFLTMEATPSIPANILRQGRVFMNEPPPGVRANLLDSLATMATNRVTTGPAEKARLYFLLAWFHAVVQERLRYAPLGWTKGIEFNDADLKSATQTIDTWLAIAAQGKANVDPASIPWKAIRLLLRETVYGGKIDTLQDQSMLDAFVERLFSPKAYDLDFVLVPAEGPDRPRVVAPDATTVDQFIEWAQGLPEQEPPSYLALPVSAERVISTEQGTALIGRLLKLRTLDDDETFAKDVQVKRERQQPAWMLSLQRSCEDWLTALPEVGPTVEASFSGDADALRRFYLREVAVAQSVLPLVRHQLRLLAQVCQGEVKQTNDLRALLADLVKGTVPSAWRKYRCRELPVAAWVLDLAERLSQLNRLVKNAVPAAEPVNLGLLFNPHGFVTASRQTVAHKLEASLEELELDVRLGRGADSDASFPLQGLVLAGAELTSDGLRLNDGSPVALEQSSLVWLRKREQRPTHRLVAIPCFLDATRADALFDVRVQVADDVDPTMVVQRAVAIVAASD</sequence>
<dbReference type="Pfam" id="PF12780">
    <property type="entry name" value="AAA_8"/>
    <property type="match status" value="1"/>
</dbReference>
<accession>A0A2S5B9S0</accession>
<dbReference type="GO" id="GO:0072384">
    <property type="term" value="P:organelle transport along microtubule"/>
    <property type="evidence" value="ECO:0007669"/>
    <property type="project" value="UniProtKB-ARBA"/>
</dbReference>
<proteinExistence type="inferred from homology"/>
<evidence type="ECO:0000256" key="5">
    <source>
        <dbReference type="ARBA" id="ARBA00022490"/>
    </source>
</evidence>
<dbReference type="InterPro" id="IPR003593">
    <property type="entry name" value="AAA+_ATPase"/>
</dbReference>
<dbReference type="InterPro" id="IPR054354">
    <property type="entry name" value="DYNC2H1-like_lid"/>
</dbReference>
<feature type="region of interest" description="Disordered" evidence="16">
    <location>
        <begin position="1"/>
        <end position="20"/>
    </location>
</feature>
<comment type="caution">
    <text evidence="18">The sequence shown here is derived from an EMBL/GenBank/DDBJ whole genome shotgun (WGS) entry which is preliminary data.</text>
</comment>
<keyword evidence="19" id="KW-1185">Reference proteome</keyword>
<keyword evidence="6" id="KW-0493">Microtubule</keyword>
<dbReference type="InterPro" id="IPR041228">
    <property type="entry name" value="Dynein_C"/>
</dbReference>
<dbReference type="Gene3D" id="6.10.140.1060">
    <property type="match status" value="1"/>
</dbReference>
<dbReference type="FunFam" id="1.20.920.30:FF:000001">
    <property type="entry name" value="Cytoplasmic dynein heavy chain 1"/>
    <property type="match status" value="1"/>
</dbReference>
<feature type="compositionally biased region" description="Basic and acidic residues" evidence="16">
    <location>
        <begin position="1"/>
        <end position="19"/>
    </location>
</feature>
<name>A0A2S5B9S0_9BASI</name>
<dbReference type="Gene3D" id="3.20.180.20">
    <property type="entry name" value="Dynein heavy chain, N-terminal domain 2"/>
    <property type="match status" value="1"/>
</dbReference>
<dbReference type="Pfam" id="PF08393">
    <property type="entry name" value="DHC_N2"/>
    <property type="match status" value="1"/>
</dbReference>
<evidence type="ECO:0000256" key="14">
    <source>
        <dbReference type="ARBA" id="ARBA00033439"/>
    </source>
</evidence>
<evidence type="ECO:0000256" key="11">
    <source>
        <dbReference type="ARBA" id="ARBA00023054"/>
    </source>
</evidence>
<comment type="subunit">
    <text evidence="3">Consists of at least two heavy chains and a number of intermediate and light chains.</text>
</comment>
<evidence type="ECO:0000256" key="7">
    <source>
        <dbReference type="ARBA" id="ARBA00022737"/>
    </source>
</evidence>
<dbReference type="Pfam" id="PF03028">
    <property type="entry name" value="Dynein_heavy"/>
    <property type="match status" value="1"/>
</dbReference>
<dbReference type="GO" id="GO:0005874">
    <property type="term" value="C:microtubule"/>
    <property type="evidence" value="ECO:0007669"/>
    <property type="project" value="UniProtKB-KW"/>
</dbReference>
<dbReference type="FunFam" id="3.40.50.300:FF:000373">
    <property type="entry name" value="Cytoplasmic dynein heavy chain 2"/>
    <property type="match status" value="1"/>
</dbReference>
<evidence type="ECO:0000256" key="1">
    <source>
        <dbReference type="ARBA" id="ARBA00004245"/>
    </source>
</evidence>
<dbReference type="FunFam" id="3.10.490.20:FF:000004">
    <property type="entry name" value="Cytoplasmic dynein heavy chain 2"/>
    <property type="match status" value="1"/>
</dbReference>
<dbReference type="Pfam" id="PF22597">
    <property type="entry name" value="DYN_lid"/>
    <property type="match status" value="1"/>
</dbReference>
<feature type="region of interest" description="Disordered" evidence="16">
    <location>
        <begin position="997"/>
        <end position="1020"/>
    </location>
</feature>
<dbReference type="Gene3D" id="1.10.287.2620">
    <property type="match status" value="1"/>
</dbReference>
<dbReference type="FunFam" id="3.40.50.300:FF:000122">
    <property type="entry name" value="Cytoplasmic dynein 1 heavy chain"/>
    <property type="match status" value="1"/>
</dbReference>
<dbReference type="Proteomes" id="UP000237144">
    <property type="component" value="Unassembled WGS sequence"/>
</dbReference>
<dbReference type="InterPro" id="IPR026983">
    <property type="entry name" value="DHC"/>
</dbReference>
<dbReference type="FunFam" id="1.20.920.20:FF:000002">
    <property type="entry name" value="Cytoplasmic dynein 1 heavy chain"/>
    <property type="match status" value="1"/>
</dbReference>
<keyword evidence="5" id="KW-0963">Cytoplasm</keyword>
<evidence type="ECO:0000259" key="17">
    <source>
        <dbReference type="SMART" id="SM00382"/>
    </source>
</evidence>
<dbReference type="InterPro" id="IPR024743">
    <property type="entry name" value="Dynein_HC_stalk"/>
</dbReference>
<keyword evidence="13" id="KW-0206">Cytoskeleton</keyword>
<dbReference type="FunFam" id="3.40.50.300:FF:000071">
    <property type="entry name" value="Cytoplasmic dynein heavy chain 1"/>
    <property type="match status" value="1"/>
</dbReference>
<dbReference type="FunFam" id="3.20.180.20:FF:000002">
    <property type="entry name" value="Cytoplasmic dynein heavy chain 1"/>
    <property type="match status" value="1"/>
</dbReference>
<comment type="similarity">
    <text evidence="2">Belongs to the dynein heavy chain family.</text>
</comment>
<comment type="subcellular location">
    <subcellularLocation>
        <location evidence="1">Cytoplasm</location>
        <location evidence="1">Cytoskeleton</location>
    </subcellularLocation>
</comment>
<evidence type="ECO:0000256" key="9">
    <source>
        <dbReference type="ARBA" id="ARBA00022840"/>
    </source>
</evidence>
<evidence type="ECO:0000256" key="4">
    <source>
        <dbReference type="ARBA" id="ARBA00022197"/>
    </source>
</evidence>
<dbReference type="EMBL" id="PJQD01000036">
    <property type="protein sequence ID" value="POY73516.1"/>
    <property type="molecule type" value="Genomic_DNA"/>
</dbReference>
<dbReference type="InterPro" id="IPR041466">
    <property type="entry name" value="Dynein_AAA5_ext"/>
</dbReference>
<dbReference type="InterPro" id="IPR043157">
    <property type="entry name" value="Dynein_AAA1S"/>
</dbReference>
<dbReference type="FunFam" id="1.10.287.2620:FF:000001">
    <property type="entry name" value="Cytoplasmic dynein heavy chain 1"/>
    <property type="match status" value="1"/>
</dbReference>
<dbReference type="Gene3D" id="1.10.8.1220">
    <property type="match status" value="1"/>
</dbReference>
<dbReference type="Gene3D" id="1.20.58.1120">
    <property type="match status" value="1"/>
</dbReference>
<evidence type="ECO:0000256" key="15">
    <source>
        <dbReference type="SAM" id="Coils"/>
    </source>
</evidence>
<dbReference type="CDD" id="cd00009">
    <property type="entry name" value="AAA"/>
    <property type="match status" value="2"/>
</dbReference>
<evidence type="ECO:0000256" key="3">
    <source>
        <dbReference type="ARBA" id="ARBA00011655"/>
    </source>
</evidence>
<dbReference type="Pfam" id="PF08385">
    <property type="entry name" value="DHC_N1"/>
    <property type="match status" value="1"/>
</dbReference>
<dbReference type="GO" id="GO:0007097">
    <property type="term" value="P:nuclear migration"/>
    <property type="evidence" value="ECO:0007669"/>
    <property type="project" value="UniProtKB-ARBA"/>
</dbReference>
<reference evidence="18 19" key="1">
    <citation type="journal article" date="2018" name="Front. Microbiol.">
        <title>Prospects for Fungal Bioremediation of Acidic Radioactive Waste Sites: Characterization and Genome Sequence of Rhodotorula taiwanensis MD1149.</title>
        <authorList>
            <person name="Tkavc R."/>
            <person name="Matrosova V.Y."/>
            <person name="Grichenko O.E."/>
            <person name="Gostincar C."/>
            <person name="Volpe R.P."/>
            <person name="Klimenkova P."/>
            <person name="Gaidamakova E.K."/>
            <person name="Zhou C.E."/>
            <person name="Stewart B.J."/>
            <person name="Lyman M.G."/>
            <person name="Malfatti S.A."/>
            <person name="Rubinfeld B."/>
            <person name="Courtot M."/>
            <person name="Singh J."/>
            <person name="Dalgard C.L."/>
            <person name="Hamilton T."/>
            <person name="Frey K.G."/>
            <person name="Gunde-Cimerman N."/>
            <person name="Dugan L."/>
            <person name="Daly M.J."/>
        </authorList>
    </citation>
    <scope>NUCLEOTIDE SEQUENCE [LARGE SCALE GENOMIC DNA]</scope>
    <source>
        <strain evidence="18 19">MD1149</strain>
    </source>
</reference>
<feature type="domain" description="AAA+ ATPase" evidence="17">
    <location>
        <begin position="2986"/>
        <end position="3152"/>
    </location>
</feature>
<dbReference type="OrthoDB" id="447173at2759"/>
<dbReference type="GO" id="GO:0008569">
    <property type="term" value="F:minus-end-directed microtubule motor activity"/>
    <property type="evidence" value="ECO:0007669"/>
    <property type="project" value="InterPro"/>
</dbReference>
<evidence type="ECO:0000256" key="12">
    <source>
        <dbReference type="ARBA" id="ARBA00023175"/>
    </source>
</evidence>
<dbReference type="InterPro" id="IPR035706">
    <property type="entry name" value="AAA_9"/>
</dbReference>
<dbReference type="Pfam" id="PF18198">
    <property type="entry name" value="AAA_lid_11"/>
    <property type="match status" value="1"/>
</dbReference>
<dbReference type="PANTHER" id="PTHR46532:SF4">
    <property type="entry name" value="AAA+ ATPASE DOMAIN-CONTAINING PROTEIN"/>
    <property type="match status" value="1"/>
</dbReference>
<organism evidence="18 19">
    <name type="scientific">Rhodotorula taiwanensis</name>
    <dbReference type="NCBI Taxonomy" id="741276"/>
    <lineage>
        <taxon>Eukaryota</taxon>
        <taxon>Fungi</taxon>
        <taxon>Dikarya</taxon>
        <taxon>Basidiomycota</taxon>
        <taxon>Pucciniomycotina</taxon>
        <taxon>Microbotryomycetes</taxon>
        <taxon>Sporidiobolales</taxon>
        <taxon>Sporidiobolaceae</taxon>
        <taxon>Rhodotorula</taxon>
    </lineage>
</organism>
<feature type="compositionally biased region" description="Polar residues" evidence="16">
    <location>
        <begin position="997"/>
        <end position="1008"/>
    </location>
</feature>
<keyword evidence="8" id="KW-0547">Nucleotide-binding</keyword>
<dbReference type="Gene3D" id="1.10.8.720">
    <property type="entry name" value="Region D6 of dynein motor"/>
    <property type="match status" value="1"/>
</dbReference>
<keyword evidence="9" id="KW-0067">ATP-binding</keyword>
<dbReference type="Gene3D" id="3.40.50.300">
    <property type="entry name" value="P-loop containing nucleotide triphosphate hydrolases"/>
    <property type="match status" value="5"/>
</dbReference>
<keyword evidence="7" id="KW-0677">Repeat</keyword>
<dbReference type="FunFam" id="1.10.8.710:FF:000005">
    <property type="entry name" value="Cytoplasmic dynein heavy chain 1"/>
    <property type="match status" value="1"/>
</dbReference>
<dbReference type="Gene3D" id="1.20.920.20">
    <property type="match status" value="2"/>
</dbReference>
<dbReference type="GO" id="GO:0005524">
    <property type="term" value="F:ATP binding"/>
    <property type="evidence" value="ECO:0007669"/>
    <property type="project" value="UniProtKB-KW"/>
</dbReference>
<dbReference type="InterPro" id="IPR042222">
    <property type="entry name" value="Dynein_2_N"/>
</dbReference>
<dbReference type="GO" id="GO:0005858">
    <property type="term" value="C:axonemal dynein complex"/>
    <property type="evidence" value="ECO:0007669"/>
    <property type="project" value="TreeGrafter"/>
</dbReference>
<dbReference type="Pfam" id="PF12775">
    <property type="entry name" value="AAA_7"/>
    <property type="match status" value="1"/>
</dbReference>
<dbReference type="GO" id="GO:0045505">
    <property type="term" value="F:dynein intermediate chain binding"/>
    <property type="evidence" value="ECO:0007669"/>
    <property type="project" value="InterPro"/>
</dbReference>